<protein>
    <recommendedName>
        <fullName evidence="3">Transposase (putative) YhgA-like domain-containing protein</fullName>
    </recommendedName>
</protein>
<dbReference type="RefSeq" id="WP_158361924.1">
    <property type="nucleotide sequence ID" value="NZ_JAOQKC010000003.1"/>
</dbReference>
<reference evidence="1 2" key="1">
    <citation type="journal article" date="2021" name="ISME Commun">
        <title>Automated analysis of genomic sequences facilitates high-throughput and comprehensive description of bacteria.</title>
        <authorList>
            <person name="Hitch T.C.A."/>
        </authorList>
    </citation>
    <scope>NUCLEOTIDE SEQUENCE [LARGE SCALE GENOMIC DNA]</scope>
    <source>
        <strain evidence="1 2">Sanger_04</strain>
    </source>
</reference>
<sequence>MKSSKPKGHINWHAAAVAGLQIELAEHRDYLTYHPEYPLNRGKRRTDCLIIKAPDAPPLTSPIGRIFRRYNIIDYKGPDESMTISNFFKAQSYALSIPDYLKQHQAIHEITLTLMTHRHPRILISYIRKNSLENTKDPVEKIIDGLYYIHIGFIPVQLIVLPELPHEQYLWLSCLTNHLTKDTPLEQIGLAYKAHEDDPLYQTFLNAVIRANSMKEGDEKFMCEALEELFAGRLEAQKQLGMQLGVQKGVQIGTQETLSKMSSLINKLLNSNRIDDAKRATEDPAYLDSLMAEFKL</sequence>
<accession>A0ABT2RU92</accession>
<evidence type="ECO:0000313" key="2">
    <source>
        <dbReference type="Proteomes" id="UP001652461"/>
    </source>
</evidence>
<evidence type="ECO:0000313" key="1">
    <source>
        <dbReference type="EMBL" id="MCU6695842.1"/>
    </source>
</evidence>
<dbReference type="EMBL" id="JAOQKC010000003">
    <property type="protein sequence ID" value="MCU6695842.1"/>
    <property type="molecule type" value="Genomic_DNA"/>
</dbReference>
<organism evidence="1 2">
    <name type="scientific">Laedolimicola ammoniilytica</name>
    <dbReference type="NCBI Taxonomy" id="2981771"/>
    <lineage>
        <taxon>Bacteria</taxon>
        <taxon>Bacillati</taxon>
        <taxon>Bacillota</taxon>
        <taxon>Clostridia</taxon>
        <taxon>Lachnospirales</taxon>
        <taxon>Lachnospiraceae</taxon>
        <taxon>Laedolimicola</taxon>
    </lineage>
</organism>
<comment type="caution">
    <text evidence="1">The sequence shown here is derived from an EMBL/GenBank/DDBJ whole genome shotgun (WGS) entry which is preliminary data.</text>
</comment>
<proteinExistence type="predicted"/>
<dbReference type="Proteomes" id="UP001652461">
    <property type="component" value="Unassembled WGS sequence"/>
</dbReference>
<keyword evidence="2" id="KW-1185">Reference proteome</keyword>
<gene>
    <name evidence="1" type="ORF">OCV63_02890</name>
</gene>
<evidence type="ECO:0008006" key="3">
    <source>
        <dbReference type="Google" id="ProtNLM"/>
    </source>
</evidence>
<name>A0ABT2RU92_9FIRM</name>